<organism evidence="1 2">
    <name type="scientific">Flavobacterium aurantiibacter</name>
    <dbReference type="NCBI Taxonomy" id="2023067"/>
    <lineage>
        <taxon>Bacteria</taxon>
        <taxon>Pseudomonadati</taxon>
        <taxon>Bacteroidota</taxon>
        <taxon>Flavobacteriia</taxon>
        <taxon>Flavobacteriales</taxon>
        <taxon>Flavobacteriaceae</taxon>
        <taxon>Flavobacterium</taxon>
    </lineage>
</organism>
<dbReference type="Proteomes" id="UP000216035">
    <property type="component" value="Unassembled WGS sequence"/>
</dbReference>
<comment type="caution">
    <text evidence="1">The sequence shown here is derived from an EMBL/GenBank/DDBJ whole genome shotgun (WGS) entry which is preliminary data.</text>
</comment>
<dbReference type="RefSeq" id="WP_094485537.1">
    <property type="nucleotide sequence ID" value="NZ_NOXX01000163.1"/>
</dbReference>
<keyword evidence="2" id="KW-1185">Reference proteome</keyword>
<evidence type="ECO:0000313" key="2">
    <source>
        <dbReference type="Proteomes" id="UP000216035"/>
    </source>
</evidence>
<sequence>MKQLAILFSYLMLFAACNDNDAQRRVATQKDAARQEAFFKQLNSAWNFTVLTPSPLVQDQLRTWADWNLFISELTSKPVSSLSAFQKKATKLATRAALLQNNIPPKFATPEIKSRIAAVVASVRMLDMYLSVQQPPIERIKPLFSEINTAMSGLNTQFTEIAQRELVPIEKGEADMLRMLDTTRAIKATPVIR</sequence>
<evidence type="ECO:0000313" key="1">
    <source>
        <dbReference type="EMBL" id="OYQ46469.1"/>
    </source>
</evidence>
<accession>A0A255ZYK7</accession>
<reference evidence="1 2" key="1">
    <citation type="submission" date="2017-07" db="EMBL/GenBank/DDBJ databases">
        <title>Flavobacterium cyanobacteriorum sp. nov., isolated from cyanobacterial aggregates in a eutrophic lake.</title>
        <authorList>
            <person name="Cai H."/>
        </authorList>
    </citation>
    <scope>NUCLEOTIDE SEQUENCE [LARGE SCALE GENOMIC DNA]</scope>
    <source>
        <strain evidence="1 2">TH167</strain>
    </source>
</reference>
<protein>
    <submittedName>
        <fullName evidence="1">Uncharacterized protein</fullName>
    </submittedName>
</protein>
<dbReference type="AlphaFoldDB" id="A0A255ZYK7"/>
<dbReference type="EMBL" id="NOXX01000163">
    <property type="protein sequence ID" value="OYQ46469.1"/>
    <property type="molecule type" value="Genomic_DNA"/>
</dbReference>
<gene>
    <name evidence="1" type="ORF">CHX27_04320</name>
</gene>
<name>A0A255ZYK7_9FLAO</name>
<proteinExistence type="predicted"/>
<dbReference type="OrthoDB" id="1443728at2"/>
<dbReference type="PROSITE" id="PS51257">
    <property type="entry name" value="PROKAR_LIPOPROTEIN"/>
    <property type="match status" value="1"/>
</dbReference>